<feature type="domain" description="NHR" evidence="2">
    <location>
        <begin position="1016"/>
        <end position="1180"/>
    </location>
</feature>
<name>A0AAD9V081_ACRCE</name>
<feature type="domain" description="NHR" evidence="2">
    <location>
        <begin position="212"/>
        <end position="379"/>
    </location>
</feature>
<gene>
    <name evidence="3" type="ORF">P5673_021644</name>
</gene>
<dbReference type="GO" id="GO:0061630">
    <property type="term" value="F:ubiquitin protein ligase activity"/>
    <property type="evidence" value="ECO:0007669"/>
    <property type="project" value="TreeGrafter"/>
</dbReference>
<sequence length="1438" mass="157563">MAEFHRCHGSLVFLSNGNRTARRRSSAAEFNNGLTFSKTPLKDNEIFEVLLDRKIGNWSGSWAIGVTSGDPSLMEIPSSSTGLKNGSWIMSGRTILKDGSSFLEDYGQDLDELNSGERVGVQRKLNGSLHFFVNGVDMGLAASNVPQKVHAVVDLYGRCVEVSIYEPYDGSTEVNACVAYGGWVLKDLGTDPNNPNPGMSSPAAQSTPSTASVHFHPHCGSLIKLSNNNRTAERERPTEEFKNAVTLTNIPLRDDELFEVEIESVTELWAGSIEVGVTSHDPENIVLAPTMTSMPSGTWMLSGRSVIVNGQEAKRDYSSINLETLKEGDRIGILKKSCGSLHFFINGTDLGEAVSNLPVVVYGAVDIYGAAVRVSIVSREEECERAINTSRNPLVFHPRCGSSVSLFNGFRSAHRPRANEEFNNAVVLTSRCLGPNELFEVCVDQQVTKWAGSVEIGITTHDPETLEFPSTMTNMQLPGTWMMSGGSLVCDGVTVIEDYGPSLDEIKVQYELDLKIQSVEREQVDFRTFLLVFPLNCGDELAEEVGNVIGVMRKEDGSLHFFVNGTDVGCAATGVPAAVYGVLDLFGRCTQVTIVSKSEESTGVEITGPMNDVPEVSEVVIVAQERQPEESTAIILPQDLSPSNSVVNNGFKFSSFHGCQVAVSADCRSAVRVNPLCEFNNAIVMSHRPLEDDEIFEVIVEKVVTCWSGSVEAGVCISPPEQVQFPCTMTDLASGSWMVSGSSVVHNSATILSGYACDLDNLEEGSRLGLMRKSDGSLHFFIGGKDYGAAATGVPSGVYAMINLYGQCVQLSVYDQDYRGAAVIALPEQQQQQQQQAATEPVSTTDGINTDKEKCGFHSCCGKNISLVNRKMTAERSQGFSHALVFSAKSMEDDEIFEIVIDKIIGSQWSGSLAVGITTKSIPLLTVPSSALELRDGTWIMTGSCIMKDAVVIKENYGHCLDRLQPKTKIGVQRQRDGTFHVFLNGEDQGVAAMDVPQVKEEAEEDTMGSTISLQKFLFHKNCGQFIALDSNRTTARRVDSYNHGVVLSEKPLPDNHLFQVCIRKLNSRWTGSVMIGVTAQDPDSLTSLPSTANSIKISPWIVVKNAVYVNGNKVNDNLRRSLDSLQEGDTLGVLIDKKSRLHLLINGEDLGPIAQAIPARRFAVLDLYGCCEEVSIVTTDHLDRGRVCMEETNADRSSTEHSKGPCDYRQLCDRFRASLAIPDEYFNGDCKLNVCYCQACHEARGEKRYAVSGDPPCRYALPLGWCRFALRSSPTVRIRNWPILDKGGDVMPPRVEGYQVFEKWHVSFYGTLIGRLRRILDLGDIPLQVCNGQRRNSSSNKENDVPQLCVSPTLLCACEAQSKRQEYRDGTTGKVCKVRVALQLLVKPGMYRTGPSHRQVDVNELLDQNLGTENVEWYLLNQGSVVLTALLIKIEPI</sequence>
<dbReference type="Gene3D" id="2.60.120.920">
    <property type="match status" value="6"/>
</dbReference>
<feature type="domain" description="NHR" evidence="2">
    <location>
        <begin position="650"/>
        <end position="816"/>
    </location>
</feature>
<dbReference type="SMART" id="SM00588">
    <property type="entry name" value="NEUZ"/>
    <property type="match status" value="6"/>
</dbReference>
<evidence type="ECO:0000256" key="1">
    <source>
        <dbReference type="SAM" id="MobiDB-lite"/>
    </source>
</evidence>
<dbReference type="EMBL" id="JARQWQ010000056">
    <property type="protein sequence ID" value="KAK2556411.1"/>
    <property type="molecule type" value="Genomic_DNA"/>
</dbReference>
<dbReference type="Pfam" id="PF07177">
    <property type="entry name" value="Neuralized"/>
    <property type="match status" value="6"/>
</dbReference>
<evidence type="ECO:0000313" key="4">
    <source>
        <dbReference type="Proteomes" id="UP001249851"/>
    </source>
</evidence>
<evidence type="ECO:0000259" key="2">
    <source>
        <dbReference type="PROSITE" id="PS51065"/>
    </source>
</evidence>
<dbReference type="InterPro" id="IPR037962">
    <property type="entry name" value="Neuralized"/>
</dbReference>
<dbReference type="PROSITE" id="PS51065">
    <property type="entry name" value="NHR"/>
    <property type="match status" value="6"/>
</dbReference>
<proteinExistence type="predicted"/>
<evidence type="ECO:0000313" key="3">
    <source>
        <dbReference type="EMBL" id="KAK2556411.1"/>
    </source>
</evidence>
<organism evidence="3 4">
    <name type="scientific">Acropora cervicornis</name>
    <name type="common">Staghorn coral</name>
    <dbReference type="NCBI Taxonomy" id="6130"/>
    <lineage>
        <taxon>Eukaryota</taxon>
        <taxon>Metazoa</taxon>
        <taxon>Cnidaria</taxon>
        <taxon>Anthozoa</taxon>
        <taxon>Hexacorallia</taxon>
        <taxon>Scleractinia</taxon>
        <taxon>Astrocoeniina</taxon>
        <taxon>Acroporidae</taxon>
        <taxon>Acropora</taxon>
    </lineage>
</organism>
<feature type="domain" description="NHR" evidence="2">
    <location>
        <begin position="393"/>
        <end position="597"/>
    </location>
</feature>
<feature type="region of interest" description="Disordered" evidence="1">
    <location>
        <begin position="191"/>
        <end position="211"/>
    </location>
</feature>
<accession>A0AAD9V081</accession>
<dbReference type="InterPro" id="IPR013320">
    <property type="entry name" value="ConA-like_dom_sf"/>
</dbReference>
<dbReference type="Proteomes" id="UP001249851">
    <property type="component" value="Unassembled WGS sequence"/>
</dbReference>
<reference evidence="3" key="1">
    <citation type="journal article" date="2023" name="G3 (Bethesda)">
        <title>Whole genome assembly and annotation of the endangered Caribbean coral Acropora cervicornis.</title>
        <authorList>
            <person name="Selwyn J.D."/>
            <person name="Vollmer S.V."/>
        </authorList>
    </citation>
    <scope>NUCLEOTIDE SEQUENCE</scope>
    <source>
        <strain evidence="3">K2</strain>
    </source>
</reference>
<dbReference type="CDD" id="cd12887">
    <property type="entry name" value="SPRY_NHR_like"/>
    <property type="match status" value="6"/>
</dbReference>
<dbReference type="PANTHER" id="PTHR12429">
    <property type="entry name" value="NEURALIZED"/>
    <property type="match status" value="1"/>
</dbReference>
<protein>
    <submittedName>
        <fullName evidence="3">Neuralized-like protein 4</fullName>
    </submittedName>
</protein>
<dbReference type="PANTHER" id="PTHR12429:SF14">
    <property type="entry name" value="NEURALIZED-LIKE PROTEIN 4"/>
    <property type="match status" value="1"/>
</dbReference>
<feature type="compositionally biased region" description="Low complexity" evidence="1">
    <location>
        <begin position="200"/>
        <end position="211"/>
    </location>
</feature>
<dbReference type="InterPro" id="IPR043136">
    <property type="entry name" value="B30.2/SPRY_sf"/>
</dbReference>
<feature type="domain" description="NHR" evidence="2">
    <location>
        <begin position="854"/>
        <end position="1019"/>
    </location>
</feature>
<dbReference type="FunFam" id="2.60.120.920:FF:000001">
    <property type="entry name" value="neuralized-like protein 4 isoform X1"/>
    <property type="match status" value="6"/>
</dbReference>
<dbReference type="InterPro" id="IPR006573">
    <property type="entry name" value="NHR_dom"/>
</dbReference>
<keyword evidence="4" id="KW-1185">Reference proteome</keyword>
<reference evidence="3" key="2">
    <citation type="journal article" date="2023" name="Science">
        <title>Genomic signatures of disease resistance in endangered staghorn corals.</title>
        <authorList>
            <person name="Vollmer S.V."/>
            <person name="Selwyn J.D."/>
            <person name="Despard B.A."/>
            <person name="Roesel C.L."/>
        </authorList>
    </citation>
    <scope>NUCLEOTIDE SEQUENCE</scope>
    <source>
        <strain evidence="3">K2</strain>
    </source>
</reference>
<comment type="caution">
    <text evidence="3">The sequence shown here is derived from an EMBL/GenBank/DDBJ whole genome shotgun (WGS) entry which is preliminary data.</text>
</comment>
<dbReference type="SUPFAM" id="SSF49899">
    <property type="entry name" value="Concanavalin A-like lectins/glucanases"/>
    <property type="match status" value="1"/>
</dbReference>
<feature type="domain" description="NHR" evidence="2">
    <location>
        <begin position="1"/>
        <end position="167"/>
    </location>
</feature>